<dbReference type="Pfam" id="PF01693">
    <property type="entry name" value="Cauli_VI"/>
    <property type="match status" value="1"/>
</dbReference>
<comment type="cofactor">
    <cofactor evidence="12">
        <name>Mn(2+)</name>
        <dbReference type="ChEBI" id="CHEBI:29035"/>
    </cofactor>
    <cofactor evidence="12">
        <name>Mg(2+)</name>
        <dbReference type="ChEBI" id="CHEBI:18420"/>
    </cofactor>
    <text evidence="12">Binds 2 metal ions per subunit. Manganese or magnesium.</text>
</comment>
<feature type="binding site" evidence="12">
    <location>
        <position position="124"/>
    </location>
    <ligand>
        <name>Mg(2+)</name>
        <dbReference type="ChEBI" id="CHEBI:18420"/>
        <label>2</label>
    </ligand>
</feature>
<comment type="similarity">
    <text evidence="3 11">Belongs to the RNase H family.</text>
</comment>
<comment type="caution">
    <text evidence="15">The sequence shown here is derived from an EMBL/GenBank/DDBJ whole genome shotgun (WGS) entry which is preliminary data.</text>
</comment>
<dbReference type="PROSITE" id="PS50879">
    <property type="entry name" value="RNASE_H_1"/>
    <property type="match status" value="1"/>
</dbReference>
<feature type="region of interest" description="Disordered" evidence="13">
    <location>
        <begin position="59"/>
        <end position="78"/>
    </location>
</feature>
<dbReference type="InterPro" id="IPR011320">
    <property type="entry name" value="RNase_H1_N"/>
</dbReference>
<feature type="binding site" evidence="12">
    <location>
        <position position="207"/>
    </location>
    <ligand>
        <name>Mg(2+)</name>
        <dbReference type="ChEBI" id="CHEBI:18420"/>
        <label>1</label>
    </ligand>
</feature>
<keyword evidence="10 11" id="KW-0460">Magnesium</keyword>
<evidence type="ECO:0000256" key="3">
    <source>
        <dbReference type="ARBA" id="ARBA00005300"/>
    </source>
</evidence>
<gene>
    <name evidence="15" type="ORF">BGO89_07960</name>
</gene>
<dbReference type="GO" id="GO:0003676">
    <property type="term" value="F:nucleic acid binding"/>
    <property type="evidence" value="ECO:0007669"/>
    <property type="project" value="UniProtKB-UniRule"/>
</dbReference>
<evidence type="ECO:0000256" key="6">
    <source>
        <dbReference type="ARBA" id="ARBA00022722"/>
    </source>
</evidence>
<dbReference type="AlphaFoldDB" id="A0A1M3L3V5"/>
<dbReference type="InterPro" id="IPR009027">
    <property type="entry name" value="Ribosomal_bL9/RNase_H1_N"/>
</dbReference>
<evidence type="ECO:0000256" key="1">
    <source>
        <dbReference type="ARBA" id="ARBA00001946"/>
    </source>
</evidence>
<feature type="binding site" evidence="12">
    <location>
        <position position="86"/>
    </location>
    <ligand>
        <name>Mg(2+)</name>
        <dbReference type="ChEBI" id="CHEBI:18420"/>
        <label>1</label>
    </ligand>
</feature>
<proteinExistence type="inferred from homology"/>
<dbReference type="STRING" id="1895771.BGO89_07960"/>
<evidence type="ECO:0000256" key="8">
    <source>
        <dbReference type="ARBA" id="ARBA00022759"/>
    </source>
</evidence>
<dbReference type="InterPro" id="IPR017290">
    <property type="entry name" value="RNase_H_bac"/>
</dbReference>
<dbReference type="GO" id="GO:0046872">
    <property type="term" value="F:metal ion binding"/>
    <property type="evidence" value="ECO:0007669"/>
    <property type="project" value="UniProtKB-KW"/>
</dbReference>
<keyword evidence="12" id="KW-0464">Manganese</keyword>
<evidence type="ECO:0000256" key="13">
    <source>
        <dbReference type="SAM" id="MobiDB-lite"/>
    </source>
</evidence>
<dbReference type="SUPFAM" id="SSF53098">
    <property type="entry name" value="Ribonuclease H-like"/>
    <property type="match status" value="1"/>
</dbReference>
<evidence type="ECO:0000256" key="9">
    <source>
        <dbReference type="ARBA" id="ARBA00022801"/>
    </source>
</evidence>
<dbReference type="InterPro" id="IPR012337">
    <property type="entry name" value="RNaseH-like_sf"/>
</dbReference>
<feature type="domain" description="RNase H type-1" evidence="14">
    <location>
        <begin position="77"/>
        <end position="211"/>
    </location>
</feature>
<evidence type="ECO:0000259" key="14">
    <source>
        <dbReference type="PROSITE" id="PS50879"/>
    </source>
</evidence>
<dbReference type="InterPro" id="IPR036397">
    <property type="entry name" value="RNaseH_sf"/>
</dbReference>
<evidence type="ECO:0000256" key="4">
    <source>
        <dbReference type="ARBA" id="ARBA00012180"/>
    </source>
</evidence>
<accession>A0A1M3L3V5</accession>
<dbReference type="FunFam" id="3.40.970.10:FF:000002">
    <property type="entry name" value="Ribonuclease H"/>
    <property type="match status" value="1"/>
</dbReference>
<name>A0A1M3L3V5_9BACT</name>
<keyword evidence="8 11" id="KW-0255">Endonuclease</keyword>
<dbReference type="SUPFAM" id="SSF55658">
    <property type="entry name" value="L9 N-domain-like"/>
    <property type="match status" value="1"/>
</dbReference>
<evidence type="ECO:0000256" key="11">
    <source>
        <dbReference type="PIRNR" id="PIRNR037839"/>
    </source>
</evidence>
<dbReference type="Proteomes" id="UP000184233">
    <property type="component" value="Unassembled WGS sequence"/>
</dbReference>
<protein>
    <recommendedName>
        <fullName evidence="5 11">Ribonuclease H</fullName>
        <ecNumber evidence="4 11">3.1.26.4</ecNumber>
    </recommendedName>
</protein>
<feature type="binding site" evidence="12">
    <location>
        <position position="147"/>
    </location>
    <ligand>
        <name>Mg(2+)</name>
        <dbReference type="ChEBI" id="CHEBI:18420"/>
        <label>2</label>
    </ligand>
</feature>
<comment type="function">
    <text evidence="2 11">Endonuclease that specifically degrades the RNA of RNA-DNA hybrids.</text>
</comment>
<sequence>MAAAKNKWYVVWHGHNSGVYDSWEACKAQIHGVPGAKYKAFPSRAEAEAALEESAHLHVGAGTRKPAKPRTFKEGDGPRLPSLSVDAACDMTTGVMEYRGVDTATGVELFRMGPFQDSTNNIGEFLAVVHALGLLKQKGSSVPIYSDSRTALSWLRHKHAKTTVARTAGNADVFELLDRAERWLNTNTWPNVVLKWETERWGENPADFGRK</sequence>
<evidence type="ECO:0000256" key="12">
    <source>
        <dbReference type="PIRSR" id="PIRSR037839-1"/>
    </source>
</evidence>
<dbReference type="PIRSF" id="PIRSF037839">
    <property type="entry name" value="Ribonuclease_H"/>
    <property type="match status" value="1"/>
</dbReference>
<dbReference type="InterPro" id="IPR037056">
    <property type="entry name" value="RNase_H1_N_sf"/>
</dbReference>
<dbReference type="Gene3D" id="3.30.420.10">
    <property type="entry name" value="Ribonuclease H-like superfamily/Ribonuclease H"/>
    <property type="match status" value="1"/>
</dbReference>
<evidence type="ECO:0000313" key="15">
    <source>
        <dbReference type="EMBL" id="OJX60036.1"/>
    </source>
</evidence>
<dbReference type="GO" id="GO:0005737">
    <property type="term" value="C:cytoplasm"/>
    <property type="evidence" value="ECO:0007669"/>
    <property type="project" value="UniProtKB-SubCell"/>
</dbReference>
<evidence type="ECO:0000313" key="16">
    <source>
        <dbReference type="Proteomes" id="UP000184233"/>
    </source>
</evidence>
<dbReference type="GO" id="GO:0004523">
    <property type="term" value="F:RNA-DNA hybrid ribonuclease activity"/>
    <property type="evidence" value="ECO:0007669"/>
    <property type="project" value="UniProtKB-UniRule"/>
</dbReference>
<reference evidence="15 16" key="1">
    <citation type="submission" date="2016-09" db="EMBL/GenBank/DDBJ databases">
        <title>Genome-resolved meta-omics ties microbial dynamics to process performance in biotechnology for thiocyanate degradation.</title>
        <authorList>
            <person name="Kantor R.S."/>
            <person name="Huddy R.J."/>
            <person name="Iyer R."/>
            <person name="Thomas B.C."/>
            <person name="Brown C.T."/>
            <person name="Anantharaman K."/>
            <person name="Tringe S."/>
            <person name="Hettich R.L."/>
            <person name="Harrison S.T."/>
            <person name="Banfield J.F."/>
        </authorList>
    </citation>
    <scope>NUCLEOTIDE SEQUENCE [LARGE SCALE GENOMIC DNA]</scope>
    <source>
        <strain evidence="15">59-99</strain>
    </source>
</reference>
<evidence type="ECO:0000256" key="5">
    <source>
        <dbReference type="ARBA" id="ARBA00017721"/>
    </source>
</evidence>
<keyword evidence="6 11" id="KW-0540">Nuclease</keyword>
<organism evidence="15 16">
    <name type="scientific">Candidatus Kapaibacterium thiocyanatum</name>
    <dbReference type="NCBI Taxonomy" id="1895771"/>
    <lineage>
        <taxon>Bacteria</taxon>
        <taxon>Pseudomonadati</taxon>
        <taxon>Candidatus Kapaibacteriota</taxon>
        <taxon>Candidatus Kapaibacteriia</taxon>
        <taxon>Candidatus Kapaibacteriales</taxon>
        <taxon>Candidatus Kapaibacteriaceae</taxon>
        <taxon>Candidatus Kapaibacterium</taxon>
    </lineage>
</organism>
<comment type="subcellular location">
    <subcellularLocation>
        <location evidence="11">Cytoplasm</location>
    </subcellularLocation>
</comment>
<evidence type="ECO:0000256" key="10">
    <source>
        <dbReference type="ARBA" id="ARBA00022842"/>
    </source>
</evidence>
<keyword evidence="11" id="KW-0963">Cytoplasm</keyword>
<keyword evidence="9 11" id="KW-0378">Hydrolase</keyword>
<evidence type="ECO:0000256" key="2">
    <source>
        <dbReference type="ARBA" id="ARBA00004065"/>
    </source>
</evidence>
<keyword evidence="7 11" id="KW-0479">Metal-binding</keyword>
<evidence type="ECO:0000256" key="7">
    <source>
        <dbReference type="ARBA" id="ARBA00022723"/>
    </source>
</evidence>
<dbReference type="EC" id="3.1.26.4" evidence="4 11"/>
<comment type="catalytic activity">
    <reaction evidence="11">
        <text>Endonucleolytic cleavage to 5'-phosphomonoester.</text>
        <dbReference type="EC" id="3.1.26.4"/>
    </reaction>
</comment>
<dbReference type="EMBL" id="MKVH01000008">
    <property type="protein sequence ID" value="OJX60036.1"/>
    <property type="molecule type" value="Genomic_DNA"/>
</dbReference>
<dbReference type="Gene3D" id="3.40.970.10">
    <property type="entry name" value="Ribonuclease H1, N-terminal domain"/>
    <property type="match status" value="1"/>
</dbReference>
<dbReference type="InterPro" id="IPR002156">
    <property type="entry name" value="RNaseH_domain"/>
</dbReference>
<comment type="cofactor">
    <cofactor evidence="1">
        <name>Mg(2+)</name>
        <dbReference type="ChEBI" id="CHEBI:18420"/>
    </cofactor>
</comment>